<protein>
    <submittedName>
        <fullName evidence="5">Pentatricopeptide repeat-containing protein</fullName>
    </submittedName>
</protein>
<feature type="repeat" description="PPR" evidence="3">
    <location>
        <begin position="402"/>
        <end position="436"/>
    </location>
</feature>
<evidence type="ECO:0000313" key="6">
    <source>
        <dbReference type="Proteomes" id="UP001140206"/>
    </source>
</evidence>
<dbReference type="GO" id="GO:0003723">
    <property type="term" value="F:RNA binding"/>
    <property type="evidence" value="ECO:0007669"/>
    <property type="project" value="InterPro"/>
</dbReference>
<sequence length="813" mass="89880">MLRNVRPKALLSQFRFYSTSPSLLRDTPSLSHFQLLLNQCKSLSDSLSTLERLSLNAVPVQFWNALIRNEVAHGRHDRALAVCRQALRAGAKPDKYTLPLATKACAELASFRRGSSVHGVVITQGFQSNVFVGNGLIVMYARCGSVEEERKVFDEMLERGIDDVVSWNSVISAYVKDGDARTALNLFSEMQGAFKPDVISLVNVLPACASLKALMQAREIHGYAIRTGLCENIFVGNTLIDVYAKCGTMRVACKVFESMEKRDTVSFNVMVTGFSQNGMFDEAFGALNRMREENIPIDVVSWSAVISSYAQRGLGSEAISVFRQMQLSQSVPNEVTIISLLSAIASAGALSRGMETHAYCIRNTINGEDFMVQNALIDMYAKCGSFCGARRLFDSIPGMNRNVVTWTVMIGGYAQLGDAIQALELFSVMVSRPYFVKPNAHTVSCALMACAHLSSIRFGKQIHAHIARHSYGFAALHVDNCILDMYVKCGDVKAAHNVFDKMTQRNNVTWTSILTGYGMLGRGEETLKLFDDMQKAGVKPDDITFLVVLYACCHAGLVDVGLKYFESMPKVYGLAPHAVHYACVVDLLGRTGQLDKAWMTICNMPMEPTPMVWISLLSACRVHKNVNLAELALGKLVEAGSDSDSSYTLLSNIYANAGRWKDVAQIRVKMKKSGIIKQPGCSWIESKTGITTFLVGDKSHPRSKEIYDLLWRLMDRIKGIGYVPQVDFALHDVDEEEKSSLLSEHSEKLALAFGLLTAPKGGTIRVTKNLRVCGDCHSAILYISKVVKHDIILRDSSRFHHFREGVCSCGGYW</sequence>
<feature type="repeat" description="PPR" evidence="3">
    <location>
        <begin position="506"/>
        <end position="540"/>
    </location>
</feature>
<dbReference type="InterPro" id="IPR046960">
    <property type="entry name" value="PPR_At4g14850-like_plant"/>
</dbReference>
<dbReference type="FunFam" id="1.25.40.10:FF:000305">
    <property type="entry name" value="Pentatricopeptide repeat-containing protein mitochondrial"/>
    <property type="match status" value="1"/>
</dbReference>
<dbReference type="PROSITE" id="PS51375">
    <property type="entry name" value="PPR"/>
    <property type="match status" value="7"/>
</dbReference>
<gene>
    <name evidence="5" type="ORF">LUZ62_083087</name>
</gene>
<evidence type="ECO:0000256" key="2">
    <source>
        <dbReference type="ARBA" id="ARBA00022946"/>
    </source>
</evidence>
<feature type="repeat" description="PPR" evidence="3">
    <location>
        <begin position="263"/>
        <end position="297"/>
    </location>
</feature>
<dbReference type="InterPro" id="IPR046849">
    <property type="entry name" value="E2_motif"/>
</dbReference>
<name>A0AAV8C2B2_9POAL</name>
<dbReference type="Pfam" id="PF20430">
    <property type="entry name" value="Eplus_motif"/>
    <property type="match status" value="1"/>
</dbReference>
<evidence type="ECO:0000259" key="4">
    <source>
        <dbReference type="Pfam" id="PF14432"/>
    </source>
</evidence>
<dbReference type="GO" id="GO:0008270">
    <property type="term" value="F:zinc ion binding"/>
    <property type="evidence" value="ECO:0007669"/>
    <property type="project" value="InterPro"/>
</dbReference>
<accession>A0AAV8C2B2</accession>
<feature type="repeat" description="PPR" evidence="3">
    <location>
        <begin position="129"/>
        <end position="159"/>
    </location>
</feature>
<dbReference type="InterPro" id="IPR046848">
    <property type="entry name" value="E_motif"/>
</dbReference>
<dbReference type="InterPro" id="IPR032867">
    <property type="entry name" value="DYW_dom"/>
</dbReference>
<dbReference type="Pfam" id="PF20431">
    <property type="entry name" value="E_motif"/>
    <property type="match status" value="1"/>
</dbReference>
<reference evidence="5" key="1">
    <citation type="submission" date="2022-08" db="EMBL/GenBank/DDBJ databases">
        <authorList>
            <person name="Marques A."/>
        </authorList>
    </citation>
    <scope>NUCLEOTIDE SEQUENCE</scope>
    <source>
        <strain evidence="5">RhyPub2mFocal</strain>
        <tissue evidence="5">Leaves</tissue>
    </source>
</reference>
<dbReference type="AlphaFoldDB" id="A0AAV8C2B2"/>
<feature type="domain" description="DYW" evidence="4">
    <location>
        <begin position="721"/>
        <end position="813"/>
    </location>
</feature>
<comment type="caution">
    <text evidence="5">The sequence shown here is derived from an EMBL/GenBank/DDBJ whole genome shotgun (WGS) entry which is preliminary data.</text>
</comment>
<dbReference type="FunFam" id="1.25.40.10:FF:000393">
    <property type="entry name" value="Pentatricopeptide repeat-containing protein At1g20230"/>
    <property type="match status" value="1"/>
</dbReference>
<dbReference type="EMBL" id="JAMFTS010000005">
    <property type="protein sequence ID" value="KAJ4748682.1"/>
    <property type="molecule type" value="Genomic_DNA"/>
</dbReference>
<keyword evidence="6" id="KW-1185">Reference proteome</keyword>
<dbReference type="Pfam" id="PF01535">
    <property type="entry name" value="PPR"/>
    <property type="match status" value="1"/>
</dbReference>
<proteinExistence type="predicted"/>
<dbReference type="PANTHER" id="PTHR47926:SF445">
    <property type="entry name" value="DYW DOMAIN-CONTAINING PROTEIN"/>
    <property type="match status" value="1"/>
</dbReference>
<dbReference type="Proteomes" id="UP001140206">
    <property type="component" value="Chromosome 5"/>
</dbReference>
<dbReference type="FunFam" id="1.25.40.10:FF:000344">
    <property type="entry name" value="Pentatricopeptide repeat-containing protein"/>
    <property type="match status" value="1"/>
</dbReference>
<evidence type="ECO:0000313" key="5">
    <source>
        <dbReference type="EMBL" id="KAJ4748682.1"/>
    </source>
</evidence>
<evidence type="ECO:0000256" key="3">
    <source>
        <dbReference type="PROSITE-ProRule" id="PRU00708"/>
    </source>
</evidence>
<dbReference type="PANTHER" id="PTHR47926">
    <property type="entry name" value="PENTATRICOPEPTIDE REPEAT-CONTAINING PROTEIN"/>
    <property type="match status" value="1"/>
</dbReference>
<dbReference type="SUPFAM" id="SSF48452">
    <property type="entry name" value="TPR-like"/>
    <property type="match status" value="1"/>
</dbReference>
<dbReference type="GO" id="GO:0009451">
    <property type="term" value="P:RNA modification"/>
    <property type="evidence" value="ECO:0007669"/>
    <property type="project" value="InterPro"/>
</dbReference>
<feature type="repeat" description="PPR" evidence="3">
    <location>
        <begin position="163"/>
        <end position="193"/>
    </location>
</feature>
<dbReference type="NCBIfam" id="TIGR00756">
    <property type="entry name" value="PPR"/>
    <property type="match status" value="6"/>
</dbReference>
<dbReference type="Pfam" id="PF14432">
    <property type="entry name" value="DYW_deaminase"/>
    <property type="match status" value="1"/>
</dbReference>
<dbReference type="Pfam" id="PF13041">
    <property type="entry name" value="PPR_2"/>
    <property type="match status" value="4"/>
</dbReference>
<keyword evidence="2" id="KW-0809">Transit peptide</keyword>
<feature type="repeat" description="PPR" evidence="3">
    <location>
        <begin position="298"/>
        <end position="332"/>
    </location>
</feature>
<dbReference type="Gene3D" id="1.25.40.10">
    <property type="entry name" value="Tetratricopeptide repeat domain"/>
    <property type="match status" value="4"/>
</dbReference>
<keyword evidence="1" id="KW-0677">Repeat</keyword>
<evidence type="ECO:0000256" key="1">
    <source>
        <dbReference type="ARBA" id="ARBA00022737"/>
    </source>
</evidence>
<dbReference type="InterPro" id="IPR002885">
    <property type="entry name" value="PPR_rpt"/>
</dbReference>
<feature type="repeat" description="PPR" evidence="3">
    <location>
        <begin position="643"/>
        <end position="677"/>
    </location>
</feature>
<dbReference type="InterPro" id="IPR011990">
    <property type="entry name" value="TPR-like_helical_dom_sf"/>
</dbReference>
<organism evidence="5 6">
    <name type="scientific">Rhynchospora pubera</name>
    <dbReference type="NCBI Taxonomy" id="906938"/>
    <lineage>
        <taxon>Eukaryota</taxon>
        <taxon>Viridiplantae</taxon>
        <taxon>Streptophyta</taxon>
        <taxon>Embryophyta</taxon>
        <taxon>Tracheophyta</taxon>
        <taxon>Spermatophyta</taxon>
        <taxon>Magnoliopsida</taxon>
        <taxon>Liliopsida</taxon>
        <taxon>Poales</taxon>
        <taxon>Cyperaceae</taxon>
        <taxon>Cyperoideae</taxon>
        <taxon>Rhynchosporeae</taxon>
        <taxon>Rhynchospora</taxon>
    </lineage>
</organism>